<dbReference type="EMBL" id="CP014859">
    <property type="protein sequence ID" value="AOS60979.1"/>
    <property type="molecule type" value="Genomic_DNA"/>
</dbReference>
<sequence length="43" mass="4589">MALRLTAMFAAFVFAVVAAFAFVVLNLVDSAPTISIELVSNEE</sequence>
<dbReference type="RefSeq" id="WP_257786084.1">
    <property type="nucleotide sequence ID" value="NZ_CP014859.1"/>
</dbReference>
<protein>
    <submittedName>
        <fullName evidence="1">Uncharacterized protein</fullName>
    </submittedName>
</protein>
<organism evidence="1 2">
    <name type="scientific">Actinoalloteichus hymeniacidonis</name>
    <dbReference type="NCBI Taxonomy" id="340345"/>
    <lineage>
        <taxon>Bacteria</taxon>
        <taxon>Bacillati</taxon>
        <taxon>Actinomycetota</taxon>
        <taxon>Actinomycetes</taxon>
        <taxon>Pseudonocardiales</taxon>
        <taxon>Pseudonocardiaceae</taxon>
        <taxon>Actinoalloteichus</taxon>
    </lineage>
</organism>
<name>A0AAC9HKL5_9PSEU</name>
<dbReference type="KEGG" id="ahm:TL08_00655"/>
<keyword evidence="2" id="KW-1185">Reference proteome</keyword>
<dbReference type="Proteomes" id="UP000095210">
    <property type="component" value="Chromosome"/>
</dbReference>
<proteinExistence type="predicted"/>
<dbReference type="AlphaFoldDB" id="A0AAC9HKL5"/>
<evidence type="ECO:0000313" key="2">
    <source>
        <dbReference type="Proteomes" id="UP000095210"/>
    </source>
</evidence>
<accession>A0AAC9HKL5</accession>
<reference evidence="2" key="1">
    <citation type="submission" date="2016-03" db="EMBL/GenBank/DDBJ databases">
        <title>Complete genome sequence of the type strain Actinoalloteichus hymeniacidonis DSM 45092.</title>
        <authorList>
            <person name="Schaffert L."/>
            <person name="Albersmeier A."/>
            <person name="Winkler A."/>
            <person name="Kalinowski J."/>
            <person name="Zotchev S."/>
            <person name="Ruckert C."/>
        </authorList>
    </citation>
    <scope>NUCLEOTIDE SEQUENCE [LARGE SCALE GENOMIC DNA]</scope>
    <source>
        <strain evidence="2">HPA177(T) (DSM 45092(T))</strain>
    </source>
</reference>
<gene>
    <name evidence="1" type="ORF">TL08_00655</name>
</gene>
<evidence type="ECO:0000313" key="1">
    <source>
        <dbReference type="EMBL" id="AOS60979.1"/>
    </source>
</evidence>